<comment type="subcellular location">
    <subcellularLocation>
        <location evidence="1">Cell membrane</location>
        <topology evidence="1">Multi-pass membrane protein</topology>
    </subcellularLocation>
</comment>
<feature type="transmembrane region" description="Helical" evidence="6">
    <location>
        <begin position="66"/>
        <end position="83"/>
    </location>
</feature>
<evidence type="ECO:0000256" key="6">
    <source>
        <dbReference type="SAM" id="Phobius"/>
    </source>
</evidence>
<dbReference type="PANTHER" id="PTHR32322">
    <property type="entry name" value="INNER MEMBRANE TRANSPORTER"/>
    <property type="match status" value="1"/>
</dbReference>
<dbReference type="InterPro" id="IPR037185">
    <property type="entry name" value="EmrE-like"/>
</dbReference>
<proteinExistence type="predicted"/>
<evidence type="ECO:0000256" key="2">
    <source>
        <dbReference type="ARBA" id="ARBA00022475"/>
    </source>
</evidence>
<name>A0A239JNK7_EKHLU</name>
<feature type="domain" description="EamA" evidence="7">
    <location>
        <begin position="145"/>
        <end position="284"/>
    </location>
</feature>
<dbReference type="GO" id="GO:0005886">
    <property type="term" value="C:plasma membrane"/>
    <property type="evidence" value="ECO:0007669"/>
    <property type="project" value="UniProtKB-SubCell"/>
</dbReference>
<evidence type="ECO:0000259" key="7">
    <source>
        <dbReference type="Pfam" id="PF00892"/>
    </source>
</evidence>
<accession>A0A239JNK7</accession>
<dbReference type="RefSeq" id="WP_089356967.1">
    <property type="nucleotide sequence ID" value="NZ_FZPD01000003.1"/>
</dbReference>
<dbReference type="Proteomes" id="UP000198393">
    <property type="component" value="Unassembled WGS sequence"/>
</dbReference>
<keyword evidence="2" id="KW-1003">Cell membrane</keyword>
<evidence type="ECO:0000313" key="9">
    <source>
        <dbReference type="Proteomes" id="UP000198393"/>
    </source>
</evidence>
<dbReference type="AlphaFoldDB" id="A0A239JNK7"/>
<feature type="transmembrane region" description="Helical" evidence="6">
    <location>
        <begin position="120"/>
        <end position="137"/>
    </location>
</feature>
<feature type="transmembrane region" description="Helical" evidence="6">
    <location>
        <begin position="242"/>
        <end position="261"/>
    </location>
</feature>
<dbReference type="PANTHER" id="PTHR32322:SF18">
    <property type="entry name" value="S-ADENOSYLMETHIONINE_S-ADENOSYLHOMOCYSTEINE TRANSPORTER"/>
    <property type="match status" value="1"/>
</dbReference>
<gene>
    <name evidence="8" type="ORF">SAMN05421640_2266</name>
</gene>
<dbReference type="InterPro" id="IPR000620">
    <property type="entry name" value="EamA_dom"/>
</dbReference>
<organism evidence="8 9">
    <name type="scientific">Ekhidna lutea</name>
    <dbReference type="NCBI Taxonomy" id="447679"/>
    <lineage>
        <taxon>Bacteria</taxon>
        <taxon>Pseudomonadati</taxon>
        <taxon>Bacteroidota</taxon>
        <taxon>Cytophagia</taxon>
        <taxon>Cytophagales</taxon>
        <taxon>Reichenbachiellaceae</taxon>
        <taxon>Ekhidna</taxon>
    </lineage>
</organism>
<evidence type="ECO:0000256" key="1">
    <source>
        <dbReference type="ARBA" id="ARBA00004651"/>
    </source>
</evidence>
<feature type="domain" description="EamA" evidence="7">
    <location>
        <begin position="13"/>
        <end position="137"/>
    </location>
</feature>
<feature type="transmembrane region" description="Helical" evidence="6">
    <location>
        <begin position="212"/>
        <end position="230"/>
    </location>
</feature>
<sequence>MIQERKDYLTLHFIVLIWGFTAILGLLINIPSVEVVFYRTLIAAIGLFVVLKFWKRPLRINSSKHVWIILGTGALIAAHWILFFLSARISNASVCLAGMATCSLWTSLIEPISQGRKIKGFEVLLSIIAFIGIGVIFNVEFDYLSGLLTAVLSAFIASVFTVINGRLTKTYDPYVITFYEMVGACVAIAMFFPIYSMYFVDSLTLNPSASDWLYLGVLAIVCTVYAYSISVELMKRLSAFSINLVVNLEPVYGIILALIIFGDSEEMSPGFYLGTLLILTSVLLYPLLNRRYKKKALSTDIIR</sequence>
<evidence type="ECO:0000256" key="4">
    <source>
        <dbReference type="ARBA" id="ARBA00022989"/>
    </source>
</evidence>
<feature type="transmembrane region" description="Helical" evidence="6">
    <location>
        <begin position="9"/>
        <end position="30"/>
    </location>
</feature>
<feature type="transmembrane region" description="Helical" evidence="6">
    <location>
        <begin position="175"/>
        <end position="200"/>
    </location>
</feature>
<dbReference type="EMBL" id="FZPD01000003">
    <property type="protein sequence ID" value="SNT07349.1"/>
    <property type="molecule type" value="Genomic_DNA"/>
</dbReference>
<feature type="transmembrane region" description="Helical" evidence="6">
    <location>
        <begin position="143"/>
        <end position="163"/>
    </location>
</feature>
<feature type="transmembrane region" description="Helical" evidence="6">
    <location>
        <begin position="267"/>
        <end position="288"/>
    </location>
</feature>
<keyword evidence="9" id="KW-1185">Reference proteome</keyword>
<keyword evidence="5 6" id="KW-0472">Membrane</keyword>
<dbReference type="InterPro" id="IPR050638">
    <property type="entry name" value="AA-Vitamin_Transporters"/>
</dbReference>
<dbReference type="Pfam" id="PF00892">
    <property type="entry name" value="EamA"/>
    <property type="match status" value="2"/>
</dbReference>
<reference evidence="8 9" key="1">
    <citation type="submission" date="2017-06" db="EMBL/GenBank/DDBJ databases">
        <authorList>
            <person name="Kim H.J."/>
            <person name="Triplett B.A."/>
        </authorList>
    </citation>
    <scope>NUCLEOTIDE SEQUENCE [LARGE SCALE GENOMIC DNA]</scope>
    <source>
        <strain evidence="8 9">DSM 19307</strain>
    </source>
</reference>
<evidence type="ECO:0000256" key="3">
    <source>
        <dbReference type="ARBA" id="ARBA00022692"/>
    </source>
</evidence>
<protein>
    <submittedName>
        <fullName evidence="8">Permease of the drug/metabolite transporter (DMT) superfamily</fullName>
    </submittedName>
</protein>
<keyword evidence="3 6" id="KW-0812">Transmembrane</keyword>
<feature type="transmembrane region" description="Helical" evidence="6">
    <location>
        <begin position="89"/>
        <end position="108"/>
    </location>
</feature>
<evidence type="ECO:0000313" key="8">
    <source>
        <dbReference type="EMBL" id="SNT07349.1"/>
    </source>
</evidence>
<feature type="transmembrane region" description="Helical" evidence="6">
    <location>
        <begin position="36"/>
        <end position="54"/>
    </location>
</feature>
<dbReference type="OrthoDB" id="9150437at2"/>
<keyword evidence="4 6" id="KW-1133">Transmembrane helix</keyword>
<dbReference type="SUPFAM" id="SSF103481">
    <property type="entry name" value="Multidrug resistance efflux transporter EmrE"/>
    <property type="match status" value="2"/>
</dbReference>
<evidence type="ECO:0000256" key="5">
    <source>
        <dbReference type="ARBA" id="ARBA00023136"/>
    </source>
</evidence>